<name>A0ACC0CDH7_CATRO</name>
<dbReference type="EMBL" id="CM044701">
    <property type="protein sequence ID" value="KAI5682944.1"/>
    <property type="molecule type" value="Genomic_DNA"/>
</dbReference>
<gene>
    <name evidence="1" type="ORF">M9H77_04172</name>
</gene>
<reference evidence="2" key="1">
    <citation type="journal article" date="2023" name="Nat. Plants">
        <title>Single-cell RNA sequencing provides a high-resolution roadmap for understanding the multicellular compartmentation of specialized metabolism.</title>
        <authorList>
            <person name="Sun S."/>
            <person name="Shen X."/>
            <person name="Li Y."/>
            <person name="Li Y."/>
            <person name="Wang S."/>
            <person name="Li R."/>
            <person name="Zhang H."/>
            <person name="Shen G."/>
            <person name="Guo B."/>
            <person name="Wei J."/>
            <person name="Xu J."/>
            <person name="St-Pierre B."/>
            <person name="Chen S."/>
            <person name="Sun C."/>
        </authorList>
    </citation>
    <scope>NUCLEOTIDE SEQUENCE [LARGE SCALE GENOMIC DNA]</scope>
</reference>
<dbReference type="Proteomes" id="UP001060085">
    <property type="component" value="Linkage Group LG01"/>
</dbReference>
<keyword evidence="2" id="KW-1185">Reference proteome</keyword>
<sequence length="184" mass="20703">MGRLGLYCHKRDYLPMSALQKFLHIYDEWLKDAMLKGSHSVFVTLKERSRLLGGDHCDDEILSDVDNSNGPMKESLLIEIHHNLRGIGLAVLVESWRETPIKTKSCRKTVMLHVLTLPRSLCRMSVLLKCTAVVKLGTSAKDGLLANSSEKIVEHIDEKGCNLENEAEIEGMDMVYNRTHDAGN</sequence>
<accession>A0ACC0CDH7</accession>
<evidence type="ECO:0000313" key="1">
    <source>
        <dbReference type="EMBL" id="KAI5682944.1"/>
    </source>
</evidence>
<protein>
    <submittedName>
        <fullName evidence="1">Uncharacterized protein</fullName>
    </submittedName>
</protein>
<evidence type="ECO:0000313" key="2">
    <source>
        <dbReference type="Proteomes" id="UP001060085"/>
    </source>
</evidence>
<proteinExistence type="predicted"/>
<comment type="caution">
    <text evidence="1">The sequence shown here is derived from an EMBL/GenBank/DDBJ whole genome shotgun (WGS) entry which is preliminary data.</text>
</comment>
<organism evidence="1 2">
    <name type="scientific">Catharanthus roseus</name>
    <name type="common">Madagascar periwinkle</name>
    <name type="synonym">Vinca rosea</name>
    <dbReference type="NCBI Taxonomy" id="4058"/>
    <lineage>
        <taxon>Eukaryota</taxon>
        <taxon>Viridiplantae</taxon>
        <taxon>Streptophyta</taxon>
        <taxon>Embryophyta</taxon>
        <taxon>Tracheophyta</taxon>
        <taxon>Spermatophyta</taxon>
        <taxon>Magnoliopsida</taxon>
        <taxon>eudicotyledons</taxon>
        <taxon>Gunneridae</taxon>
        <taxon>Pentapetalae</taxon>
        <taxon>asterids</taxon>
        <taxon>lamiids</taxon>
        <taxon>Gentianales</taxon>
        <taxon>Apocynaceae</taxon>
        <taxon>Rauvolfioideae</taxon>
        <taxon>Vinceae</taxon>
        <taxon>Catharanthinae</taxon>
        <taxon>Catharanthus</taxon>
    </lineage>
</organism>